<gene>
    <name evidence="1" type="primary">WBGene00116035</name>
</gene>
<reference evidence="2" key="1">
    <citation type="journal article" date="2008" name="Nat. Genet.">
        <title>The Pristionchus pacificus genome provides a unique perspective on nematode lifestyle and parasitism.</title>
        <authorList>
            <person name="Dieterich C."/>
            <person name="Clifton S.W."/>
            <person name="Schuster L.N."/>
            <person name="Chinwalla A."/>
            <person name="Delehaunty K."/>
            <person name="Dinkelacker I."/>
            <person name="Fulton L."/>
            <person name="Fulton R."/>
            <person name="Godfrey J."/>
            <person name="Minx P."/>
            <person name="Mitreva M."/>
            <person name="Roeseler W."/>
            <person name="Tian H."/>
            <person name="Witte H."/>
            <person name="Yang S.P."/>
            <person name="Wilson R.K."/>
            <person name="Sommer R.J."/>
        </authorList>
    </citation>
    <scope>NUCLEOTIDE SEQUENCE [LARGE SCALE GENOMIC DNA]</scope>
    <source>
        <strain evidence="2">PS312</strain>
    </source>
</reference>
<evidence type="ECO:0000313" key="1">
    <source>
        <dbReference type="EnsemblMetazoa" id="PPA26481.1"/>
    </source>
</evidence>
<name>A0A2A6C6Z7_PRIPA</name>
<protein>
    <submittedName>
        <fullName evidence="1">Uncharacterized protein</fullName>
    </submittedName>
</protein>
<accession>A0A2A6C6Z7</accession>
<organism evidence="1 2">
    <name type="scientific">Pristionchus pacificus</name>
    <name type="common">Parasitic nematode worm</name>
    <dbReference type="NCBI Taxonomy" id="54126"/>
    <lineage>
        <taxon>Eukaryota</taxon>
        <taxon>Metazoa</taxon>
        <taxon>Ecdysozoa</taxon>
        <taxon>Nematoda</taxon>
        <taxon>Chromadorea</taxon>
        <taxon>Rhabditida</taxon>
        <taxon>Rhabditina</taxon>
        <taxon>Diplogasteromorpha</taxon>
        <taxon>Diplogasteroidea</taxon>
        <taxon>Neodiplogasteridae</taxon>
        <taxon>Pristionchus</taxon>
    </lineage>
</organism>
<dbReference type="Proteomes" id="UP000005239">
    <property type="component" value="Unassembled WGS sequence"/>
</dbReference>
<sequence>MDPEDIRENISLFKLMQSMPMDKTIYQASLTFSSVCLSITAIAAIFILFVLYSSRSRYPSIYRRYIHIFIYFNLFDAIIYKLTYVNLIVWHNSIVFFADGFFNGPRAVGVHMVFSSLPTALLCLLNLYKYADLTKSSRLEFLSTPHCIPFVAFWLGTSIAIHYGVTVMLFQTDADSIDQTADLFSWVTDTFIDPKWKPIVGLAIFHLALPLVFIYNFILSGMIRFAQKSQRHHSGKSYKYMINPRHLLMFWIQFAITLFCIVLPRLILSSLPFFYDCDGLTGSYWGQQLVSRWAMFAVPLRPILSILAVLIIVKDIRRHLRGCFRKRASSSGGSMISINAVVI</sequence>
<proteinExistence type="predicted"/>
<accession>A0A8R1UG02</accession>
<dbReference type="EnsemblMetazoa" id="PPA26481.1">
    <property type="protein sequence ID" value="PPA26481.1"/>
    <property type="gene ID" value="WBGene00116035"/>
</dbReference>
<evidence type="ECO:0000313" key="2">
    <source>
        <dbReference type="Proteomes" id="UP000005239"/>
    </source>
</evidence>
<reference evidence="1" key="2">
    <citation type="submission" date="2022-06" db="UniProtKB">
        <authorList>
            <consortium name="EnsemblMetazoa"/>
        </authorList>
    </citation>
    <scope>IDENTIFICATION</scope>
    <source>
        <strain evidence="1">PS312</strain>
    </source>
</reference>
<keyword evidence="2" id="KW-1185">Reference proteome</keyword>
<dbReference type="AlphaFoldDB" id="A0A2A6C6Z7"/>